<accession>F7YVC0</accession>
<dbReference type="SUPFAM" id="SSF51445">
    <property type="entry name" value="(Trans)glycosidases"/>
    <property type="match status" value="1"/>
</dbReference>
<dbReference type="Gene3D" id="3.20.20.80">
    <property type="entry name" value="Glycosidases"/>
    <property type="match status" value="1"/>
</dbReference>
<dbReference type="Pfam" id="PF02836">
    <property type="entry name" value="Glyco_hydro_2_C"/>
    <property type="match status" value="1"/>
</dbReference>
<name>F7YVC0_9THEM</name>
<organism evidence="7 8">
    <name type="scientific">Pseudothermotoga thermarum DSM 5069</name>
    <dbReference type="NCBI Taxonomy" id="688269"/>
    <lineage>
        <taxon>Bacteria</taxon>
        <taxon>Thermotogati</taxon>
        <taxon>Thermotogota</taxon>
        <taxon>Thermotogae</taxon>
        <taxon>Thermotogales</taxon>
        <taxon>Thermotogaceae</taxon>
        <taxon>Pseudothermotoga</taxon>
    </lineage>
</organism>
<dbReference type="Pfam" id="PF00703">
    <property type="entry name" value="Glyco_hydro_2"/>
    <property type="match status" value="1"/>
</dbReference>
<dbReference type="InterPro" id="IPR008979">
    <property type="entry name" value="Galactose-bd-like_sf"/>
</dbReference>
<comment type="similarity">
    <text evidence="1">Belongs to the glycosyl hydrolase 2 family.</text>
</comment>
<sequence>MRNKLVDGWTLICGEKVVEISSVPHQSDISQESYPNASCQQLVYERKLVELKGMDERKAILRFHGVDLQASVFVNGQKLLDHEGGYDLFEVDLSNYVKFDGNDLLRLVVSDVDVRAEPHIVMGKQDWYGNATGIVQEVELLVVPPVYISSARFYPLDLFGRVKGIVEFSDGKDHEFQLEIYDSKHNKVYQSKEKSSCFEFTIVNPHLWSIDDPHLYKAVVTLETDGYIDRFETSFGIRIFQTKDDKLLLNGEPVYIFGALDQNFYPITHYCLPDRNSLVSELLKAKEMGLNLLRFHMKIPDDLYLEIADEIGLLIWIDLPYARILNDSSKNYLEKLMENLLVRHANHPSFVMLSLINESWGIDLSIAEERQWLRKFYFKAKKFDPTRVYVDNSACIGNKHVISDVDDYHFYKAYPYHNKEWKEQIKDFASGKFESFYEPIDKKLPKLVSEFGIWGISDPKTWLGKWSEFPVTVMGLTFDQTQPAYALQGIANFHDLDDLIYQAQLTQFLGLKYQIETIRMQPEISGYVITEFSDIAWEANGLLDYNRMPKHFYPYLKFLNSKVIGIIPDHNSLLIEGDFYTAPLCVINSDSKVLKARVLVRTEKDVILDKTIEVQPWEIKEISSLSFKPDKTIHNIYVEIFSDGKLISRNFYPMQVLERKAGTFLLEFVDSDFFVEDGLRAVRENTKVGGVLDLKGDWIGAATVFNVKRSLNIAALIWGLNTITSEYLLLAEESNHFSSEQSVITKVYGWGYALGSLLYVSRKDGETKVFTTLKDTELSRVLIANLIC</sequence>
<dbReference type="InterPro" id="IPR017853">
    <property type="entry name" value="GH"/>
</dbReference>
<evidence type="ECO:0000259" key="5">
    <source>
        <dbReference type="Pfam" id="PF02836"/>
    </source>
</evidence>
<evidence type="ECO:0000256" key="1">
    <source>
        <dbReference type="ARBA" id="ARBA00007401"/>
    </source>
</evidence>
<feature type="domain" description="Glycoside hydrolase family 2 catalytic" evidence="5">
    <location>
        <begin position="329"/>
        <end position="428"/>
    </location>
</feature>
<dbReference type="InterPro" id="IPR036156">
    <property type="entry name" value="Beta-gal/glucu_dom_sf"/>
</dbReference>
<keyword evidence="8" id="KW-1185">Reference proteome</keyword>
<dbReference type="KEGG" id="tta:Theth_0328"/>
<dbReference type="EMBL" id="CP002351">
    <property type="protein sequence ID" value="AEH50423.1"/>
    <property type="molecule type" value="Genomic_DNA"/>
</dbReference>
<dbReference type="InterPro" id="IPR006102">
    <property type="entry name" value="Ig-like_GH2"/>
</dbReference>
<dbReference type="Gene3D" id="2.60.120.260">
    <property type="entry name" value="Galactose-binding domain-like"/>
    <property type="match status" value="1"/>
</dbReference>
<evidence type="ECO:0000256" key="2">
    <source>
        <dbReference type="ARBA" id="ARBA00022801"/>
    </source>
</evidence>
<feature type="domain" description="Glycosyl hydrolases family 2 sugar binding" evidence="6">
    <location>
        <begin position="40"/>
        <end position="144"/>
    </location>
</feature>
<dbReference type="InterPro" id="IPR013783">
    <property type="entry name" value="Ig-like_fold"/>
</dbReference>
<evidence type="ECO:0000313" key="7">
    <source>
        <dbReference type="EMBL" id="AEH50423.1"/>
    </source>
</evidence>
<keyword evidence="2 7" id="KW-0378">Hydrolase</keyword>
<dbReference type="AlphaFoldDB" id="F7YVC0"/>
<dbReference type="eggNOG" id="COG3250">
    <property type="taxonomic scope" value="Bacteria"/>
</dbReference>
<dbReference type="InterPro" id="IPR051913">
    <property type="entry name" value="GH2_Domain-Containing"/>
</dbReference>
<proteinExistence type="inferred from homology"/>
<dbReference type="InterPro" id="IPR006103">
    <property type="entry name" value="Glyco_hydro_2_cat"/>
</dbReference>
<dbReference type="RefSeq" id="WP_013931646.1">
    <property type="nucleotide sequence ID" value="NC_015707.1"/>
</dbReference>
<dbReference type="STRING" id="688269.Theth_0328"/>
<dbReference type="Gene3D" id="2.60.40.10">
    <property type="entry name" value="Immunoglobulins"/>
    <property type="match status" value="1"/>
</dbReference>
<dbReference type="SUPFAM" id="SSF49303">
    <property type="entry name" value="beta-Galactosidase/glucuronidase domain"/>
    <property type="match status" value="1"/>
</dbReference>
<evidence type="ECO:0000259" key="4">
    <source>
        <dbReference type="Pfam" id="PF00703"/>
    </source>
</evidence>
<gene>
    <name evidence="7" type="ORF">Theth_0328</name>
</gene>
<dbReference type="Proteomes" id="UP000006804">
    <property type="component" value="Chromosome"/>
</dbReference>
<dbReference type="Pfam" id="PF02837">
    <property type="entry name" value="Glyco_hydro_2_N"/>
    <property type="match status" value="1"/>
</dbReference>
<dbReference type="InterPro" id="IPR006104">
    <property type="entry name" value="Glyco_hydro_2_N"/>
</dbReference>
<dbReference type="PANTHER" id="PTHR42732">
    <property type="entry name" value="BETA-GALACTOSIDASE"/>
    <property type="match status" value="1"/>
</dbReference>
<keyword evidence="3" id="KW-0326">Glycosidase</keyword>
<dbReference type="HOGENOM" id="CLU_009935_1_0_0"/>
<feature type="domain" description="Glycoside hydrolase family 2 immunoglobulin-like beta-sandwich" evidence="4">
    <location>
        <begin position="178"/>
        <end position="238"/>
    </location>
</feature>
<evidence type="ECO:0000256" key="3">
    <source>
        <dbReference type="ARBA" id="ARBA00023295"/>
    </source>
</evidence>
<protein>
    <submittedName>
        <fullName evidence="7">Glycoside hydrolase family 2 sugar binding protein</fullName>
    </submittedName>
</protein>
<evidence type="ECO:0000313" key="8">
    <source>
        <dbReference type="Proteomes" id="UP000006804"/>
    </source>
</evidence>
<dbReference type="GO" id="GO:0005975">
    <property type="term" value="P:carbohydrate metabolic process"/>
    <property type="evidence" value="ECO:0007669"/>
    <property type="project" value="InterPro"/>
</dbReference>
<evidence type="ECO:0000259" key="6">
    <source>
        <dbReference type="Pfam" id="PF02837"/>
    </source>
</evidence>
<dbReference type="SUPFAM" id="SSF49785">
    <property type="entry name" value="Galactose-binding domain-like"/>
    <property type="match status" value="1"/>
</dbReference>
<dbReference type="PANTHER" id="PTHR42732:SF1">
    <property type="entry name" value="BETA-MANNOSIDASE"/>
    <property type="match status" value="1"/>
</dbReference>
<dbReference type="GO" id="GO:0004553">
    <property type="term" value="F:hydrolase activity, hydrolyzing O-glycosyl compounds"/>
    <property type="evidence" value="ECO:0007669"/>
    <property type="project" value="InterPro"/>
</dbReference>
<dbReference type="PATRIC" id="fig|688269.3.peg.338"/>
<reference evidence="7 8" key="1">
    <citation type="submission" date="2010-11" db="EMBL/GenBank/DDBJ databases">
        <title>The complete genome of Thermotoga thermarum DSM 5069.</title>
        <authorList>
            <consortium name="US DOE Joint Genome Institute (JGI-PGF)"/>
            <person name="Lucas S."/>
            <person name="Copeland A."/>
            <person name="Lapidus A."/>
            <person name="Bruce D."/>
            <person name="Goodwin L."/>
            <person name="Pitluck S."/>
            <person name="Kyrpides N."/>
            <person name="Mavromatis K."/>
            <person name="Ivanova N."/>
            <person name="Zeytun A."/>
            <person name="Brettin T."/>
            <person name="Detter J.C."/>
            <person name="Tapia R."/>
            <person name="Han C."/>
            <person name="Land M."/>
            <person name="Hauser L."/>
            <person name="Markowitz V."/>
            <person name="Cheng J.-F."/>
            <person name="Hugenholtz P."/>
            <person name="Woyke T."/>
            <person name="Wu D."/>
            <person name="Spring S."/>
            <person name="Schroeder M."/>
            <person name="Brambilla E."/>
            <person name="Klenk H.-P."/>
            <person name="Eisen J.A."/>
        </authorList>
    </citation>
    <scope>NUCLEOTIDE SEQUENCE [LARGE SCALE GENOMIC DNA]</scope>
    <source>
        <strain evidence="7 8">DSM 5069</strain>
    </source>
</reference>